<dbReference type="InterPro" id="IPR029071">
    <property type="entry name" value="Ubiquitin-like_domsf"/>
</dbReference>
<organism evidence="1 2">
    <name type="scientific">Prymnesium parvum</name>
    <name type="common">Toxic golden alga</name>
    <dbReference type="NCBI Taxonomy" id="97485"/>
    <lineage>
        <taxon>Eukaryota</taxon>
        <taxon>Haptista</taxon>
        <taxon>Haptophyta</taxon>
        <taxon>Prymnesiophyceae</taxon>
        <taxon>Prymnesiales</taxon>
        <taxon>Prymnesiaceae</taxon>
        <taxon>Prymnesium</taxon>
    </lineage>
</organism>
<keyword evidence="2" id="KW-1185">Reference proteome</keyword>
<accession>A0AB34IEX9</accession>
<name>A0AB34IEX9_PRYPA</name>
<protein>
    <recommendedName>
        <fullName evidence="3">Protein xylosyltransferase</fullName>
    </recommendedName>
</protein>
<dbReference type="EMBL" id="JBGBPQ010000027">
    <property type="protein sequence ID" value="KAL1498585.1"/>
    <property type="molecule type" value="Genomic_DNA"/>
</dbReference>
<reference evidence="1 2" key="1">
    <citation type="journal article" date="2024" name="Science">
        <title>Giant polyketide synthase enzymes in the biosynthesis of giant marine polyether toxins.</title>
        <authorList>
            <person name="Fallon T.R."/>
            <person name="Shende V.V."/>
            <person name="Wierzbicki I.H."/>
            <person name="Pendleton A.L."/>
            <person name="Watervoot N.F."/>
            <person name="Auber R.P."/>
            <person name="Gonzalez D.J."/>
            <person name="Wisecaver J.H."/>
            <person name="Moore B.S."/>
        </authorList>
    </citation>
    <scope>NUCLEOTIDE SEQUENCE [LARGE SCALE GENOMIC DNA]</scope>
    <source>
        <strain evidence="1 2">12B1</strain>
    </source>
</reference>
<dbReference type="AlphaFoldDB" id="A0AB34IEX9"/>
<dbReference type="SUPFAM" id="SSF54236">
    <property type="entry name" value="Ubiquitin-like"/>
    <property type="match status" value="1"/>
</dbReference>
<dbReference type="Proteomes" id="UP001515480">
    <property type="component" value="Unassembled WGS sequence"/>
</dbReference>
<comment type="caution">
    <text evidence="1">The sequence shown here is derived from an EMBL/GenBank/DDBJ whole genome shotgun (WGS) entry which is preliminary data.</text>
</comment>
<gene>
    <name evidence="1" type="ORF">AB1Y20_013900</name>
</gene>
<sequence>MQSLPTNDEVSHQPADRATVAVCRPGQSYRMLHPVDSSTTISQLKASLGASAPEKAQLVYGGSVLNDEDRLSDLALGESPTLWLLSGASHNHQDLLSAARQLGIFAALGKLQSVDLPASISLLRGFCDSLTEQSSPWRPAKAEQDALCAAVSTLESEGPAFNAVAHATWFCEYGCCLLASVPRVGVVQLRLVCLDEWRFRMQAESDVRTHTADAAGYVVDHVGEVLLSDYKGFLVRTIELLEERRAAKRHHQYTPPMIKAVMTDALSNALHCTNDPRGGFTDVGLHTGGQPRDTAWPLVQAVMQAVLDDADEFLFYRHAMAQLKLWIVEMMVLEYQSTCDCDGQKKQVDTDSCVHALSVAVLEGSSLADEQTHIRDGDRRKLDMDAFEARCVYARWQLEQARDTLSRAVAGTYQLPLFSTPDLQCRNPELFPPKPTTPAQAEFDLRAAQKVAHVNLGALPSPSPKSISDLPEWLGRLNKSSLATDGTGIAFALLCLETVERAFFQEAASLMPPESNALDDSSSELYVKAIDDAVDSYRGVMSVFRDSSEATALLSVERDSRELLVVWCAFCLVHKATLPFEFQVLRSFGVSLKPNDLQHLVLSERLSINAAQSVVAYLRHHTKPGRHIFSLRPGDATFELASMHALRSPNAISMWESEKEQAEQRKNEHWREVQTKQARLRVLDEQLAEYRTSLKTATDKRELYRHENGEYDKWLHYQKQAIKYAALIRDTEYEISETEIPPRAIFQPLPAVENKALPIMFFLTMPKRFQALSRLSFLAQQMLLPRHSQVAIHISGDSKATNVNILQQIKENEAQTCWRSYYLTRSTARSLNANDAVVSAVRLASDDKVAKEKDFSPSNVRSFHSPTIGVWHPDSLSPRLTWNEGFQNFDHRNTACFNPFADLPTAVLVARFSELLPEQQRNMQWAMAQKGALSEASRGNVPEACQDIKPSWLAGKTEFFAFGAMRAYPNQQVRKLCIALRERSLPLDDPAVRKLLQQTLFQLGELSEGMQPEPMWRTDLANHDGWAVLRSELSKLADELKLKPREHAAVLILGELAAHASQWDALSRDVIVRSRALHGRGRARIGRQRLPIRWRAYVRDGPFSVCMS</sequence>
<evidence type="ECO:0008006" key="3">
    <source>
        <dbReference type="Google" id="ProtNLM"/>
    </source>
</evidence>
<evidence type="ECO:0000313" key="1">
    <source>
        <dbReference type="EMBL" id="KAL1498585.1"/>
    </source>
</evidence>
<proteinExistence type="predicted"/>
<evidence type="ECO:0000313" key="2">
    <source>
        <dbReference type="Proteomes" id="UP001515480"/>
    </source>
</evidence>